<dbReference type="EMBL" id="CAJNOC010004463">
    <property type="protein sequence ID" value="CAF1022654.1"/>
    <property type="molecule type" value="Genomic_DNA"/>
</dbReference>
<dbReference type="AlphaFoldDB" id="A0A814IK53"/>
<keyword evidence="2" id="KW-1185">Reference proteome</keyword>
<evidence type="ECO:0000313" key="2">
    <source>
        <dbReference type="Proteomes" id="UP000663879"/>
    </source>
</evidence>
<dbReference type="OrthoDB" id="411173at2759"/>
<name>A0A814IK53_9BILA</name>
<gene>
    <name evidence="1" type="ORF">OXX778_LOCUS17457</name>
</gene>
<organism evidence="1 2">
    <name type="scientific">Brachionus calyciflorus</name>
    <dbReference type="NCBI Taxonomy" id="104777"/>
    <lineage>
        <taxon>Eukaryota</taxon>
        <taxon>Metazoa</taxon>
        <taxon>Spiralia</taxon>
        <taxon>Gnathifera</taxon>
        <taxon>Rotifera</taxon>
        <taxon>Eurotatoria</taxon>
        <taxon>Monogononta</taxon>
        <taxon>Pseudotrocha</taxon>
        <taxon>Ploima</taxon>
        <taxon>Brachionidae</taxon>
        <taxon>Brachionus</taxon>
    </lineage>
</organism>
<proteinExistence type="predicted"/>
<sequence length="81" mass="9633">MERRRWRSYPVERTRTNLVILFISDINDYIPEEAELEKFAEDILRYPLDNLSPPKLQLDGNEIETASSYKYLGIEINNKLD</sequence>
<evidence type="ECO:0000313" key="1">
    <source>
        <dbReference type="EMBL" id="CAF1022654.1"/>
    </source>
</evidence>
<reference evidence="1" key="1">
    <citation type="submission" date="2021-02" db="EMBL/GenBank/DDBJ databases">
        <authorList>
            <person name="Nowell W R."/>
        </authorList>
    </citation>
    <scope>NUCLEOTIDE SEQUENCE</scope>
    <source>
        <strain evidence="1">Ploen Becks lab</strain>
    </source>
</reference>
<protein>
    <submittedName>
        <fullName evidence="1">Uncharacterized protein</fullName>
    </submittedName>
</protein>
<dbReference type="Proteomes" id="UP000663879">
    <property type="component" value="Unassembled WGS sequence"/>
</dbReference>
<comment type="caution">
    <text evidence="1">The sequence shown here is derived from an EMBL/GenBank/DDBJ whole genome shotgun (WGS) entry which is preliminary data.</text>
</comment>
<accession>A0A814IK53</accession>